<dbReference type="SUPFAM" id="SSF53850">
    <property type="entry name" value="Periplasmic binding protein-like II"/>
    <property type="match status" value="1"/>
</dbReference>
<evidence type="ECO:0000313" key="3">
    <source>
        <dbReference type="Proteomes" id="UP000036802"/>
    </source>
</evidence>
<feature type="signal peptide" evidence="1">
    <location>
        <begin position="1"/>
        <end position="27"/>
    </location>
</feature>
<dbReference type="PANTHER" id="PTHR43649:SF12">
    <property type="entry name" value="DIACETYLCHITOBIOSE BINDING PROTEIN DASA"/>
    <property type="match status" value="1"/>
</dbReference>
<dbReference type="PROSITE" id="PS51257">
    <property type="entry name" value="PROKAR_LIPOPROTEIN"/>
    <property type="match status" value="1"/>
</dbReference>
<organism evidence="2 3">
    <name type="scientific">Bifidobacterium breve MCC 1114</name>
    <dbReference type="NCBI Taxonomy" id="1365964"/>
    <lineage>
        <taxon>Bacteria</taxon>
        <taxon>Bacillati</taxon>
        <taxon>Actinomycetota</taxon>
        <taxon>Actinomycetes</taxon>
        <taxon>Bifidobacteriales</taxon>
        <taxon>Bifidobacteriaceae</taxon>
        <taxon>Bifidobacterium</taxon>
    </lineage>
</organism>
<sequence>MVSKWAKACSIISATALFLGFSACGSANTNRSGTAEGITAEDVEKALTDDSKTVELTFWAPSYNAMKASVEAFQKKYPHIKIDFVNPGSSSDFNTKLQNAITAKKGVPEVVQFGYDSYGQFAMTGGLLNFKNDSLEKYLGDKYLDAAWKGVHLAGGLYAIPQDIAPMVMYVRQDILDQYGLKTPTTWDEFYEIGKQLHEKNPDLYMSYLELGQSKYWSNYYREAGAKIWGVGSDTSLSLDFDSDKAKSVDEFLTKCIKDGVLEPVNSGTDEFNRDMNNGRYASWIDEEWRGNLIRSSFPSQSGKWKVYQLPSWEKGAKSVTTGAGSVLSVTAATDPSKRAAAIAFADWINSSEESIQAFQDSNNGFFFMAAKSFRDNYGEGEEDPYFGQNVSKLYFEAADNINSDWEYLPFGVQLDTMFTDVMAPGLEAKEDVATTASKYSDAIKNYAEKQGFTVTVK</sequence>
<dbReference type="RefSeq" id="WP_052790342.1">
    <property type="nucleotide sequence ID" value="NZ_AVQC01000008.1"/>
</dbReference>
<reference evidence="2 3" key="1">
    <citation type="journal article" date="2015" name="Int J Genomics">
        <title>Comparative Genomics Revealed Genetic Diversity and Species/Strain-Level Differences in Carbohydrate Metabolism of Three Probiotic Bifidobacterial Species.</title>
        <authorList>
            <person name="Odamaki T."/>
            <person name="Horigome A."/>
            <person name="Sugahara H."/>
            <person name="Hashikura N."/>
            <person name="Minami J."/>
            <person name="Xiao J.Z."/>
            <person name="Abe F."/>
        </authorList>
    </citation>
    <scope>NUCLEOTIDE SEQUENCE [LARGE SCALE GENOMIC DNA]</scope>
    <source>
        <strain evidence="2 3">MCC 1114</strain>
    </source>
</reference>
<keyword evidence="1" id="KW-0732">Signal</keyword>
<feature type="chain" id="PRO_5005571078" evidence="1">
    <location>
        <begin position="28"/>
        <end position="458"/>
    </location>
</feature>
<dbReference type="InterPro" id="IPR050490">
    <property type="entry name" value="Bact_solute-bd_prot1"/>
</dbReference>
<dbReference type="AlphaFoldDB" id="A0A0L7D1R5"/>
<proteinExistence type="predicted"/>
<dbReference type="Gene3D" id="3.40.190.10">
    <property type="entry name" value="Periplasmic binding protein-like II"/>
    <property type="match status" value="1"/>
</dbReference>
<dbReference type="PANTHER" id="PTHR43649">
    <property type="entry name" value="ARABINOSE-BINDING PROTEIN-RELATED"/>
    <property type="match status" value="1"/>
</dbReference>
<evidence type="ECO:0000256" key="1">
    <source>
        <dbReference type="SAM" id="SignalP"/>
    </source>
</evidence>
<dbReference type="Pfam" id="PF01547">
    <property type="entry name" value="SBP_bac_1"/>
    <property type="match status" value="1"/>
</dbReference>
<name>A0A0L7D1R5_BIFBR</name>
<gene>
    <name evidence="2" type="ORF">BBM1114_03075</name>
</gene>
<protein>
    <submittedName>
        <fullName evidence="2">ABC transporter substrate-binding protein</fullName>
    </submittedName>
</protein>
<dbReference type="PATRIC" id="fig|1365964.3.peg.626"/>
<dbReference type="EMBL" id="AVQC01000008">
    <property type="protein sequence ID" value="KOA65882.1"/>
    <property type="molecule type" value="Genomic_DNA"/>
</dbReference>
<dbReference type="InterPro" id="IPR006059">
    <property type="entry name" value="SBP"/>
</dbReference>
<dbReference type="Proteomes" id="UP000036802">
    <property type="component" value="Unassembled WGS sequence"/>
</dbReference>
<evidence type="ECO:0000313" key="2">
    <source>
        <dbReference type="EMBL" id="KOA65882.1"/>
    </source>
</evidence>
<accession>A0A0L7D1R5</accession>
<comment type="caution">
    <text evidence="2">The sequence shown here is derived from an EMBL/GenBank/DDBJ whole genome shotgun (WGS) entry which is preliminary data.</text>
</comment>